<proteinExistence type="predicted"/>
<reference evidence="2 3" key="1">
    <citation type="submission" date="2018-08" db="EMBL/GenBank/DDBJ databases">
        <title>Komagataeibacter sp. AV 382.</title>
        <authorList>
            <person name="Skraban J."/>
            <person name="Trcek J."/>
        </authorList>
    </citation>
    <scope>NUCLEOTIDE SEQUENCE [LARGE SCALE GENOMIC DNA]</scope>
    <source>
        <strain evidence="2 3">AV 382</strain>
    </source>
</reference>
<accession>A0A371YZ89</accession>
<keyword evidence="3" id="KW-1185">Reference proteome</keyword>
<name>A0A371YZ89_9PROT</name>
<protein>
    <submittedName>
        <fullName evidence="2">Uncharacterized protein</fullName>
    </submittedName>
</protein>
<dbReference type="Proteomes" id="UP000262371">
    <property type="component" value="Unassembled WGS sequence"/>
</dbReference>
<evidence type="ECO:0000256" key="1">
    <source>
        <dbReference type="SAM" id="MobiDB-lite"/>
    </source>
</evidence>
<evidence type="ECO:0000313" key="3">
    <source>
        <dbReference type="Proteomes" id="UP000262371"/>
    </source>
</evidence>
<feature type="compositionally biased region" description="Basic and acidic residues" evidence="1">
    <location>
        <begin position="10"/>
        <end position="25"/>
    </location>
</feature>
<comment type="caution">
    <text evidence="2">The sequence shown here is derived from an EMBL/GenBank/DDBJ whole genome shotgun (WGS) entry which is preliminary data.</text>
</comment>
<evidence type="ECO:0000313" key="2">
    <source>
        <dbReference type="EMBL" id="RFD19555.1"/>
    </source>
</evidence>
<gene>
    <name evidence="2" type="ORF">DY926_10605</name>
</gene>
<feature type="region of interest" description="Disordered" evidence="1">
    <location>
        <begin position="1"/>
        <end position="33"/>
    </location>
</feature>
<sequence length="64" mass="7071">MARQQPGPDHAMHQQRQHDGPDRGHATPAPAFAHDRAQYGNPAHRHIVLLLGFTHCGYGASIRI</sequence>
<dbReference type="AlphaFoldDB" id="A0A371YZ89"/>
<organism evidence="2 3">
    <name type="scientific">Komagataeibacter melaceti</name>
    <dbReference type="NCBI Taxonomy" id="2766577"/>
    <lineage>
        <taxon>Bacteria</taxon>
        <taxon>Pseudomonadati</taxon>
        <taxon>Pseudomonadota</taxon>
        <taxon>Alphaproteobacteria</taxon>
        <taxon>Acetobacterales</taxon>
        <taxon>Acetobacteraceae</taxon>
        <taxon>Komagataeibacter</taxon>
    </lineage>
</organism>
<dbReference type="EMBL" id="QUWV01000088">
    <property type="protein sequence ID" value="RFD19555.1"/>
    <property type="molecule type" value="Genomic_DNA"/>
</dbReference>